<dbReference type="EMBL" id="JAHFVK010000001">
    <property type="protein sequence ID" value="MBT2134255.1"/>
    <property type="molecule type" value="Genomic_DNA"/>
</dbReference>
<protein>
    <submittedName>
        <fullName evidence="4">Methyltransferase domain-containing protein</fullName>
    </submittedName>
</protein>
<sequence>MTNGTSAVTEHSLALHSGDYVERYNSKPLARVKNLVPRMNLTRETRIADFACGNGMLLQAIGDNFASYDGVDFSPDFIAAANAWAERTGKQRYRFHCSDIRDFCARKPQAFDVAATLDFSEHIDDDLAVDIYAAIRQSLRPGGSLHLHTPNLDFFLERAKASGILRQFPEHIAVRNATQTADLLIKAGFDRSEIKTEIVPHYNVLKWLHPLSKLPGVGSHFSARLWVTAVA</sequence>
<evidence type="ECO:0000259" key="3">
    <source>
        <dbReference type="Pfam" id="PF13649"/>
    </source>
</evidence>
<feature type="domain" description="Methyltransferase" evidence="3">
    <location>
        <begin position="47"/>
        <end position="143"/>
    </location>
</feature>
<dbReference type="Pfam" id="PF13649">
    <property type="entry name" value="Methyltransf_25"/>
    <property type="match status" value="1"/>
</dbReference>
<comment type="caution">
    <text evidence="4">The sequence shown here is derived from an EMBL/GenBank/DDBJ whole genome shotgun (WGS) entry which is preliminary data.</text>
</comment>
<dbReference type="CDD" id="cd02440">
    <property type="entry name" value="AdoMet_MTases"/>
    <property type="match status" value="1"/>
</dbReference>
<reference evidence="4 5" key="1">
    <citation type="submission" date="2021-05" db="EMBL/GenBank/DDBJ databases">
        <title>Croceibacterium sp. LX-88 genome sequence.</title>
        <authorList>
            <person name="Luo X."/>
        </authorList>
    </citation>
    <scope>NUCLEOTIDE SEQUENCE [LARGE SCALE GENOMIC DNA]</scope>
    <source>
        <strain evidence="4 5">LX-88</strain>
    </source>
</reference>
<dbReference type="RefSeq" id="WP_214535589.1">
    <property type="nucleotide sequence ID" value="NZ_JAHFVK010000001.1"/>
</dbReference>
<dbReference type="PANTHER" id="PTHR43861">
    <property type="entry name" value="TRANS-ACONITATE 2-METHYLTRANSFERASE-RELATED"/>
    <property type="match status" value="1"/>
</dbReference>
<organism evidence="4 5">
    <name type="scientific">Croceibacterium selenioxidans</name>
    <dbReference type="NCBI Taxonomy" id="2838833"/>
    <lineage>
        <taxon>Bacteria</taxon>
        <taxon>Pseudomonadati</taxon>
        <taxon>Pseudomonadota</taxon>
        <taxon>Alphaproteobacteria</taxon>
        <taxon>Sphingomonadales</taxon>
        <taxon>Erythrobacteraceae</taxon>
        <taxon>Croceibacterium</taxon>
    </lineage>
</organism>
<evidence type="ECO:0000313" key="5">
    <source>
        <dbReference type="Proteomes" id="UP000811255"/>
    </source>
</evidence>
<evidence type="ECO:0000256" key="1">
    <source>
        <dbReference type="ARBA" id="ARBA00022603"/>
    </source>
</evidence>
<proteinExistence type="predicted"/>
<dbReference type="Gene3D" id="3.40.50.150">
    <property type="entry name" value="Vaccinia Virus protein VP39"/>
    <property type="match status" value="1"/>
</dbReference>
<dbReference type="GO" id="GO:0032259">
    <property type="term" value="P:methylation"/>
    <property type="evidence" value="ECO:0007669"/>
    <property type="project" value="UniProtKB-KW"/>
</dbReference>
<dbReference type="SUPFAM" id="SSF53335">
    <property type="entry name" value="S-adenosyl-L-methionine-dependent methyltransferases"/>
    <property type="match status" value="1"/>
</dbReference>
<name>A0ABS5W3C1_9SPHN</name>
<evidence type="ECO:0000256" key="2">
    <source>
        <dbReference type="ARBA" id="ARBA00022679"/>
    </source>
</evidence>
<dbReference type="Proteomes" id="UP000811255">
    <property type="component" value="Unassembled WGS sequence"/>
</dbReference>
<keyword evidence="2" id="KW-0808">Transferase</keyword>
<keyword evidence="1 4" id="KW-0489">Methyltransferase</keyword>
<dbReference type="GO" id="GO:0008168">
    <property type="term" value="F:methyltransferase activity"/>
    <property type="evidence" value="ECO:0007669"/>
    <property type="project" value="UniProtKB-KW"/>
</dbReference>
<dbReference type="InterPro" id="IPR029063">
    <property type="entry name" value="SAM-dependent_MTases_sf"/>
</dbReference>
<evidence type="ECO:0000313" key="4">
    <source>
        <dbReference type="EMBL" id="MBT2134255.1"/>
    </source>
</evidence>
<gene>
    <name evidence="4" type="ORF">KK137_07925</name>
</gene>
<dbReference type="InterPro" id="IPR041698">
    <property type="entry name" value="Methyltransf_25"/>
</dbReference>
<keyword evidence="5" id="KW-1185">Reference proteome</keyword>
<dbReference type="PANTHER" id="PTHR43861:SF1">
    <property type="entry name" value="TRANS-ACONITATE 2-METHYLTRANSFERASE"/>
    <property type="match status" value="1"/>
</dbReference>
<accession>A0ABS5W3C1</accession>